<organism evidence="4 5">
    <name type="scientific">Magallana gigas</name>
    <name type="common">Pacific oyster</name>
    <name type="synonym">Crassostrea gigas</name>
    <dbReference type="NCBI Taxonomy" id="29159"/>
    <lineage>
        <taxon>Eukaryota</taxon>
        <taxon>Metazoa</taxon>
        <taxon>Spiralia</taxon>
        <taxon>Lophotrochozoa</taxon>
        <taxon>Mollusca</taxon>
        <taxon>Bivalvia</taxon>
        <taxon>Autobranchia</taxon>
        <taxon>Pteriomorphia</taxon>
        <taxon>Ostreida</taxon>
        <taxon>Ostreoidea</taxon>
        <taxon>Ostreidae</taxon>
        <taxon>Magallana</taxon>
    </lineage>
</organism>
<dbReference type="PROSITE" id="PS50041">
    <property type="entry name" value="C_TYPE_LECTIN_2"/>
    <property type="match status" value="1"/>
</dbReference>
<accession>A0A8W8IRT2</accession>
<dbReference type="AlphaFoldDB" id="A0A8W8IRT2"/>
<keyword evidence="2" id="KW-0732">Signal</keyword>
<dbReference type="Proteomes" id="UP000005408">
    <property type="component" value="Unassembled WGS sequence"/>
</dbReference>
<proteinExistence type="predicted"/>
<dbReference type="InterPro" id="IPR016186">
    <property type="entry name" value="C-type_lectin-like/link_sf"/>
</dbReference>
<name>A0A8W8IRT2_MAGGI</name>
<dbReference type="Gene3D" id="3.10.100.10">
    <property type="entry name" value="Mannose-Binding Protein A, subunit A"/>
    <property type="match status" value="1"/>
</dbReference>
<evidence type="ECO:0000256" key="2">
    <source>
        <dbReference type="SAM" id="SignalP"/>
    </source>
</evidence>
<dbReference type="PROSITE" id="PS00615">
    <property type="entry name" value="C_TYPE_LECTIN_1"/>
    <property type="match status" value="1"/>
</dbReference>
<dbReference type="OrthoDB" id="6110379at2759"/>
<feature type="signal peptide" evidence="2">
    <location>
        <begin position="1"/>
        <end position="19"/>
    </location>
</feature>
<keyword evidence="5" id="KW-1185">Reference proteome</keyword>
<dbReference type="InterPro" id="IPR050111">
    <property type="entry name" value="C-type_lectin/snaclec_domain"/>
</dbReference>
<dbReference type="SMART" id="SM00034">
    <property type="entry name" value="CLECT"/>
    <property type="match status" value="1"/>
</dbReference>
<evidence type="ECO:0000256" key="1">
    <source>
        <dbReference type="ARBA" id="ARBA00023157"/>
    </source>
</evidence>
<dbReference type="Pfam" id="PF00059">
    <property type="entry name" value="Lectin_C"/>
    <property type="match status" value="1"/>
</dbReference>
<dbReference type="InterPro" id="IPR016187">
    <property type="entry name" value="CTDL_fold"/>
</dbReference>
<dbReference type="InterPro" id="IPR001304">
    <property type="entry name" value="C-type_lectin-like"/>
</dbReference>
<evidence type="ECO:0000259" key="3">
    <source>
        <dbReference type="PROSITE" id="PS50041"/>
    </source>
</evidence>
<sequence length="168" mass="19095">MKHTNIFVFLLFSLSTTKAYSVRRQDPGTPHGGVQCPHLFYRGQNTCYRVVRIQATWPEALAYCEAYRAELAIIQSAEEQKFLENYIKTEAASLSSHTFWLGASDVMTEGDWRWAVTLDQVTYQNWAQGAPNNGHNLAHCLHISGGSGFLWKDGNCENKHYFVCETLL</sequence>
<dbReference type="PANTHER" id="PTHR22803">
    <property type="entry name" value="MANNOSE, PHOSPHOLIPASE, LECTIN RECEPTOR RELATED"/>
    <property type="match status" value="1"/>
</dbReference>
<dbReference type="CDD" id="cd00037">
    <property type="entry name" value="CLECT"/>
    <property type="match status" value="1"/>
</dbReference>
<feature type="chain" id="PRO_5036448915" description="C-type lectin domain-containing protein" evidence="2">
    <location>
        <begin position="20"/>
        <end position="168"/>
    </location>
</feature>
<evidence type="ECO:0000313" key="5">
    <source>
        <dbReference type="Proteomes" id="UP000005408"/>
    </source>
</evidence>
<dbReference type="OMA" id="KEYFICE"/>
<dbReference type="InterPro" id="IPR018378">
    <property type="entry name" value="C-type_lectin_CS"/>
</dbReference>
<dbReference type="EnsemblMetazoa" id="G15299.1">
    <property type="protein sequence ID" value="G15299.1:cds"/>
    <property type="gene ID" value="G15299"/>
</dbReference>
<reference evidence="4" key="1">
    <citation type="submission" date="2022-08" db="UniProtKB">
        <authorList>
            <consortium name="EnsemblMetazoa"/>
        </authorList>
    </citation>
    <scope>IDENTIFICATION</scope>
    <source>
        <strain evidence="4">05x7-T-G4-1.051#20</strain>
    </source>
</reference>
<protein>
    <recommendedName>
        <fullName evidence="3">C-type lectin domain-containing protein</fullName>
    </recommendedName>
</protein>
<evidence type="ECO:0000313" key="4">
    <source>
        <dbReference type="EnsemblMetazoa" id="G15299.1:cds"/>
    </source>
</evidence>
<dbReference type="SUPFAM" id="SSF56436">
    <property type="entry name" value="C-type lectin-like"/>
    <property type="match status" value="1"/>
</dbReference>
<keyword evidence="1" id="KW-1015">Disulfide bond</keyword>
<feature type="domain" description="C-type lectin" evidence="3">
    <location>
        <begin position="43"/>
        <end position="165"/>
    </location>
</feature>